<dbReference type="Gene3D" id="3.30.420.10">
    <property type="entry name" value="Ribonuclease H-like superfamily/Ribonuclease H"/>
    <property type="match status" value="1"/>
</dbReference>
<dbReference type="GO" id="GO:0003676">
    <property type="term" value="F:nucleic acid binding"/>
    <property type="evidence" value="ECO:0007669"/>
    <property type="project" value="InterPro"/>
</dbReference>
<evidence type="ECO:0000313" key="2">
    <source>
        <dbReference type="EMBL" id="MBC8175887.1"/>
    </source>
</evidence>
<gene>
    <name evidence="2" type="ORF">H8E19_00670</name>
</gene>
<dbReference type="PANTHER" id="PTHR46889:SF4">
    <property type="entry name" value="TRANSPOSASE INSO FOR INSERTION SEQUENCE ELEMENT IS911B-RELATED"/>
    <property type="match status" value="1"/>
</dbReference>
<dbReference type="NCBIfam" id="NF033516">
    <property type="entry name" value="transpos_IS3"/>
    <property type="match status" value="1"/>
</dbReference>
<dbReference type="InterPro" id="IPR050900">
    <property type="entry name" value="Transposase_IS3/IS150/IS904"/>
</dbReference>
<sequence>PKEKEDIIKLAKDDKYMDLSHRQLSVVASEFTEVEASASSFYRVMKQEQLMEDRQRKPKTPQVKPEIKPDGPNQVWSWDLTYIALGPAFVYMFAIIDVYSRKIVGWHLGFNARIESMKKAWDNALVNENLIGVSGAPKLPIALSDHGVQMAQKTAKQFFKDLGIKQLFARYQTPQDNAWIESWFRILKYDWLRYKDYISFDQIKAIIRRFVVVYNTQRYHGAIGYVTPEQKHTGQAESILNKRSERKRLARLHRLNVNRQFVNQIEWKKAA</sequence>
<dbReference type="AlphaFoldDB" id="A0A8J6MVA3"/>
<name>A0A8J6MVA3_9DELT</name>
<evidence type="ECO:0000313" key="3">
    <source>
        <dbReference type="Proteomes" id="UP000650524"/>
    </source>
</evidence>
<dbReference type="InterPro" id="IPR036397">
    <property type="entry name" value="RNaseH_sf"/>
</dbReference>
<reference evidence="2 3" key="1">
    <citation type="submission" date="2020-08" db="EMBL/GenBank/DDBJ databases">
        <title>Bridging the membrane lipid divide: bacteria of the FCB group superphylum have the potential to synthesize archaeal ether lipids.</title>
        <authorList>
            <person name="Villanueva L."/>
            <person name="Von Meijenfeldt F.A.B."/>
            <person name="Westbye A.B."/>
            <person name="Yadav S."/>
            <person name="Hopmans E.C."/>
            <person name="Dutilh B.E."/>
            <person name="Sinninghe Damste J.S."/>
        </authorList>
    </citation>
    <scope>NUCLEOTIDE SEQUENCE [LARGE SCALE GENOMIC DNA]</scope>
    <source>
        <strain evidence="2">NIOZ-UU27</strain>
    </source>
</reference>
<accession>A0A8J6MVA3</accession>
<feature type="non-terminal residue" evidence="2">
    <location>
        <position position="1"/>
    </location>
</feature>
<dbReference type="PANTHER" id="PTHR46889">
    <property type="entry name" value="TRANSPOSASE INSF FOR INSERTION SEQUENCE IS3B-RELATED"/>
    <property type="match status" value="1"/>
</dbReference>
<organism evidence="2 3">
    <name type="scientific">Candidatus Desulfacyla euxinica</name>
    <dbReference type="NCBI Taxonomy" id="2841693"/>
    <lineage>
        <taxon>Bacteria</taxon>
        <taxon>Deltaproteobacteria</taxon>
        <taxon>Candidatus Desulfacyla</taxon>
    </lineage>
</organism>
<dbReference type="PROSITE" id="PS50994">
    <property type="entry name" value="INTEGRASE"/>
    <property type="match status" value="1"/>
</dbReference>
<dbReference type="Pfam" id="PF00665">
    <property type="entry name" value="rve"/>
    <property type="match status" value="1"/>
</dbReference>
<dbReference type="InterPro" id="IPR048020">
    <property type="entry name" value="Transpos_IS3"/>
</dbReference>
<dbReference type="EMBL" id="JACNJD010000042">
    <property type="protein sequence ID" value="MBC8175887.1"/>
    <property type="molecule type" value="Genomic_DNA"/>
</dbReference>
<feature type="domain" description="Integrase catalytic" evidence="1">
    <location>
        <begin position="68"/>
        <end position="236"/>
    </location>
</feature>
<dbReference type="Proteomes" id="UP000650524">
    <property type="component" value="Unassembled WGS sequence"/>
</dbReference>
<dbReference type="InterPro" id="IPR012337">
    <property type="entry name" value="RNaseH-like_sf"/>
</dbReference>
<dbReference type="Pfam" id="PF13333">
    <property type="entry name" value="rve_2"/>
    <property type="match status" value="1"/>
</dbReference>
<comment type="caution">
    <text evidence="2">The sequence shown here is derived from an EMBL/GenBank/DDBJ whole genome shotgun (WGS) entry which is preliminary data.</text>
</comment>
<proteinExistence type="predicted"/>
<dbReference type="InterPro" id="IPR001584">
    <property type="entry name" value="Integrase_cat-core"/>
</dbReference>
<protein>
    <submittedName>
        <fullName evidence="2">IS3 family transposase</fullName>
    </submittedName>
</protein>
<dbReference type="GO" id="GO:0015074">
    <property type="term" value="P:DNA integration"/>
    <property type="evidence" value="ECO:0007669"/>
    <property type="project" value="InterPro"/>
</dbReference>
<dbReference type="SUPFAM" id="SSF53098">
    <property type="entry name" value="Ribonuclease H-like"/>
    <property type="match status" value="1"/>
</dbReference>
<evidence type="ECO:0000259" key="1">
    <source>
        <dbReference type="PROSITE" id="PS50994"/>
    </source>
</evidence>